<accession>A0A8J3DHB7</accession>
<evidence type="ECO:0000313" key="2">
    <source>
        <dbReference type="Proteomes" id="UP000642829"/>
    </source>
</evidence>
<evidence type="ECO:0000313" key="1">
    <source>
        <dbReference type="EMBL" id="GHC02164.1"/>
    </source>
</evidence>
<keyword evidence="2" id="KW-1185">Reference proteome</keyword>
<dbReference type="AlphaFoldDB" id="A0A8J3DHB7"/>
<dbReference type="RefSeq" id="WP_189514344.1">
    <property type="nucleotide sequence ID" value="NZ_BMXG01000010.1"/>
</dbReference>
<dbReference type="Proteomes" id="UP000642829">
    <property type="component" value="Unassembled WGS sequence"/>
</dbReference>
<sequence length="209" mass="22775">MPRELDSAFLAALESTGGAALRPVLFVRLNIESLSGDSLVADPILLWNGYGDFTPATASDAAFDGETFLGNGWLQSIGEIEETLAVEVSEVSLAFTGLADDLVTALMTKRYKNRPAYVWLGLLNDVGELAAPPARIFTGRMDTFSLPDSPSESSIELTLVGHLVDPQRPKAVRYTHTEQQRLFPGDLGLIYVTNVQDKEEFWGKADPEV</sequence>
<dbReference type="EMBL" id="BMXG01000010">
    <property type="protein sequence ID" value="GHC02164.1"/>
    <property type="molecule type" value="Genomic_DNA"/>
</dbReference>
<gene>
    <name evidence="1" type="ORF">GCM10007047_18360</name>
</gene>
<name>A0A8J3DHB7_9BACT</name>
<organism evidence="1 2">
    <name type="scientific">Cerasicoccus arenae</name>
    <dbReference type="NCBI Taxonomy" id="424488"/>
    <lineage>
        <taxon>Bacteria</taxon>
        <taxon>Pseudomonadati</taxon>
        <taxon>Verrucomicrobiota</taxon>
        <taxon>Opitutia</taxon>
        <taxon>Puniceicoccales</taxon>
        <taxon>Cerasicoccaceae</taxon>
        <taxon>Cerasicoccus</taxon>
    </lineage>
</organism>
<reference evidence="1" key="1">
    <citation type="journal article" date="2014" name="Int. J. Syst. Evol. Microbiol.">
        <title>Complete genome sequence of Corynebacterium casei LMG S-19264T (=DSM 44701T), isolated from a smear-ripened cheese.</title>
        <authorList>
            <consortium name="US DOE Joint Genome Institute (JGI-PGF)"/>
            <person name="Walter F."/>
            <person name="Albersmeier A."/>
            <person name="Kalinowski J."/>
            <person name="Ruckert C."/>
        </authorList>
    </citation>
    <scope>NUCLEOTIDE SEQUENCE</scope>
    <source>
        <strain evidence="1">KCTC 12870</strain>
    </source>
</reference>
<reference evidence="1" key="2">
    <citation type="submission" date="2020-09" db="EMBL/GenBank/DDBJ databases">
        <authorList>
            <person name="Sun Q."/>
            <person name="Kim S."/>
        </authorList>
    </citation>
    <scope>NUCLEOTIDE SEQUENCE</scope>
    <source>
        <strain evidence="1">KCTC 12870</strain>
    </source>
</reference>
<comment type="caution">
    <text evidence="1">The sequence shown here is derived from an EMBL/GenBank/DDBJ whole genome shotgun (WGS) entry which is preliminary data.</text>
</comment>
<proteinExistence type="predicted"/>
<protein>
    <submittedName>
        <fullName evidence="1">Uncharacterized protein</fullName>
    </submittedName>
</protein>